<dbReference type="OrthoDB" id="1430331at2759"/>
<comment type="caution">
    <text evidence="1">The sequence shown here is derived from an EMBL/GenBank/DDBJ whole genome shotgun (WGS) entry which is preliminary data.</text>
</comment>
<reference evidence="2" key="2">
    <citation type="submission" date="2019-10" db="EMBL/GenBank/DDBJ databases">
        <title>A de novo genome assembly of a pear dwarfing rootstock.</title>
        <authorList>
            <person name="Wang F."/>
            <person name="Wang J."/>
            <person name="Li S."/>
            <person name="Zhang Y."/>
            <person name="Fang M."/>
            <person name="Ma L."/>
            <person name="Zhao Y."/>
            <person name="Jiang S."/>
        </authorList>
    </citation>
    <scope>NUCLEOTIDE SEQUENCE [LARGE SCALE GENOMIC DNA]</scope>
</reference>
<dbReference type="EMBL" id="SMOL01000781">
    <property type="protein sequence ID" value="KAB2596019.1"/>
    <property type="molecule type" value="Genomic_DNA"/>
</dbReference>
<dbReference type="AlphaFoldDB" id="A0A5N5EYN8"/>
<reference evidence="1 2" key="1">
    <citation type="submission" date="2019-09" db="EMBL/GenBank/DDBJ databases">
        <authorList>
            <person name="Ou C."/>
        </authorList>
    </citation>
    <scope>NUCLEOTIDE SEQUENCE [LARGE SCALE GENOMIC DNA]</scope>
    <source>
        <strain evidence="1">S2</strain>
        <tissue evidence="1">Leaf</tissue>
    </source>
</reference>
<dbReference type="Gene3D" id="2.40.70.10">
    <property type="entry name" value="Acid Proteases"/>
    <property type="match status" value="1"/>
</dbReference>
<organism evidence="1 2">
    <name type="scientific">Pyrus ussuriensis x Pyrus communis</name>
    <dbReference type="NCBI Taxonomy" id="2448454"/>
    <lineage>
        <taxon>Eukaryota</taxon>
        <taxon>Viridiplantae</taxon>
        <taxon>Streptophyta</taxon>
        <taxon>Embryophyta</taxon>
        <taxon>Tracheophyta</taxon>
        <taxon>Spermatophyta</taxon>
        <taxon>Magnoliopsida</taxon>
        <taxon>eudicotyledons</taxon>
        <taxon>Gunneridae</taxon>
        <taxon>Pentapetalae</taxon>
        <taxon>rosids</taxon>
        <taxon>fabids</taxon>
        <taxon>Rosales</taxon>
        <taxon>Rosaceae</taxon>
        <taxon>Amygdaloideae</taxon>
        <taxon>Maleae</taxon>
        <taxon>Pyrus</taxon>
    </lineage>
</organism>
<evidence type="ECO:0000313" key="2">
    <source>
        <dbReference type="Proteomes" id="UP000327157"/>
    </source>
</evidence>
<dbReference type="PANTHER" id="PTHR33240:SF15">
    <property type="entry name" value="GAG-PRO-LIKE PROTEIN"/>
    <property type="match status" value="1"/>
</dbReference>
<protein>
    <submittedName>
        <fullName evidence="1">Uncharacterized protein</fullName>
    </submittedName>
</protein>
<reference evidence="1 2" key="3">
    <citation type="submission" date="2019-11" db="EMBL/GenBank/DDBJ databases">
        <title>A de novo genome assembly of a pear dwarfing rootstock.</title>
        <authorList>
            <person name="Wang F."/>
            <person name="Wang J."/>
            <person name="Li S."/>
            <person name="Zhang Y."/>
            <person name="Fang M."/>
            <person name="Ma L."/>
            <person name="Zhao Y."/>
            <person name="Jiang S."/>
        </authorList>
    </citation>
    <scope>NUCLEOTIDE SEQUENCE [LARGE SCALE GENOMIC DNA]</scope>
    <source>
        <strain evidence="1">S2</strain>
        <tissue evidence="1">Leaf</tissue>
    </source>
</reference>
<proteinExistence type="predicted"/>
<dbReference type="InterPro" id="IPR021109">
    <property type="entry name" value="Peptidase_aspartic_dom_sf"/>
</dbReference>
<dbReference type="Proteomes" id="UP000327157">
    <property type="component" value="Chromosome 7"/>
</dbReference>
<evidence type="ECO:0000313" key="1">
    <source>
        <dbReference type="EMBL" id="KAB2596019.1"/>
    </source>
</evidence>
<name>A0A5N5EYN8_9ROSA</name>
<gene>
    <name evidence="1" type="ORF">D8674_031469</name>
</gene>
<dbReference type="PANTHER" id="PTHR33240">
    <property type="entry name" value="OS08G0508500 PROTEIN"/>
    <property type="match status" value="1"/>
</dbReference>
<accession>A0A5N5EYN8</accession>
<sequence>MKFKSHFDQLEYSSEVRTNTDEALMHVFEDYGPQCYVVQPQRAFLENNNDIIFTDEDIEMAFPDHRMPLYLGGQINDVFIGRTLVDTGSSVNILPLAVLTTAGIPTSKMARSQISINEFGNSSEETIGYIKIDLKISPIRLGGSNHIVWKNPEYGGVAHQASKIPQETEDTHVPVVEDESLHKIMPMPKNISRKGEHHLKSHAPNKCKGAEKLDEEAVIHLTLHPRISSNNRSFAPLLKKMKEFIRNALATFGSKLTFVKEKLNIAVIRRKPPTIDAPFLEEAPEGDDWRETVRIEFSKPNKELNVKCLKEYINVTGTFYKCLSG</sequence>
<keyword evidence="2" id="KW-1185">Reference proteome</keyword>